<dbReference type="PANTHER" id="PTHR13256:SF16">
    <property type="entry name" value="ALPHA_BETA-TUBULIN-N-ACETYLTRANSFERASE 9"/>
    <property type="match status" value="1"/>
</dbReference>
<evidence type="ECO:0000256" key="1">
    <source>
        <dbReference type="ARBA" id="ARBA00009342"/>
    </source>
</evidence>
<dbReference type="PANTHER" id="PTHR13256">
    <property type="entry name" value="N-ACETYLTRANSFERASE 9"/>
    <property type="match status" value="1"/>
</dbReference>
<dbReference type="AlphaFoldDB" id="W6YSB6"/>
<evidence type="ECO:0000256" key="3">
    <source>
        <dbReference type="ARBA" id="ARBA00023315"/>
    </source>
</evidence>
<dbReference type="EMBL" id="KI964159">
    <property type="protein sequence ID" value="EUC40515.1"/>
    <property type="molecule type" value="Genomic_DNA"/>
</dbReference>
<evidence type="ECO:0000313" key="5">
    <source>
        <dbReference type="EMBL" id="EUC40515.1"/>
    </source>
</evidence>
<dbReference type="Gene3D" id="3.40.630.30">
    <property type="match status" value="1"/>
</dbReference>
<dbReference type="GO" id="GO:0008080">
    <property type="term" value="F:N-acetyltransferase activity"/>
    <property type="evidence" value="ECO:0007669"/>
    <property type="project" value="InterPro"/>
</dbReference>
<reference evidence="5 6" key="1">
    <citation type="journal article" date="2013" name="PLoS Genet.">
        <title>Comparative genome structure, secondary metabolite, and effector coding capacity across Cochliobolus pathogens.</title>
        <authorList>
            <person name="Condon B.J."/>
            <person name="Leng Y."/>
            <person name="Wu D."/>
            <person name="Bushley K.E."/>
            <person name="Ohm R.A."/>
            <person name="Otillar R."/>
            <person name="Martin J."/>
            <person name="Schackwitz W."/>
            <person name="Grimwood J."/>
            <person name="MohdZainudin N."/>
            <person name="Xue C."/>
            <person name="Wang R."/>
            <person name="Manning V.A."/>
            <person name="Dhillon B."/>
            <person name="Tu Z.J."/>
            <person name="Steffenson B.J."/>
            <person name="Salamov A."/>
            <person name="Sun H."/>
            <person name="Lowry S."/>
            <person name="LaButti K."/>
            <person name="Han J."/>
            <person name="Copeland A."/>
            <person name="Lindquist E."/>
            <person name="Barry K."/>
            <person name="Schmutz J."/>
            <person name="Baker S.E."/>
            <person name="Ciuffetti L.M."/>
            <person name="Grigoriev I.V."/>
            <person name="Zhong S."/>
            <person name="Turgeon B.G."/>
        </authorList>
    </citation>
    <scope>NUCLEOTIDE SEQUENCE [LARGE SCALE GENOMIC DNA]</scope>
    <source>
        <strain evidence="5 6">ATCC 44560</strain>
    </source>
</reference>
<dbReference type="SUPFAM" id="SSF55729">
    <property type="entry name" value="Acyl-CoA N-acyltransferases (Nat)"/>
    <property type="match status" value="1"/>
</dbReference>
<dbReference type="RefSeq" id="XP_007692974.1">
    <property type="nucleotide sequence ID" value="XM_007694784.1"/>
</dbReference>
<dbReference type="STRING" id="930090.W6YSB6"/>
<dbReference type="KEGG" id="bor:COCMIDRAFT_41173"/>
<feature type="domain" description="N-acetyltransferase" evidence="4">
    <location>
        <begin position="13"/>
        <end position="202"/>
    </location>
</feature>
<evidence type="ECO:0000313" key="6">
    <source>
        <dbReference type="Proteomes" id="UP000054032"/>
    </source>
</evidence>
<dbReference type="InterPro" id="IPR016181">
    <property type="entry name" value="Acyl_CoA_acyltransferase"/>
</dbReference>
<dbReference type="eggNOG" id="KOG4135">
    <property type="taxonomic scope" value="Eukaryota"/>
</dbReference>
<evidence type="ECO:0000256" key="2">
    <source>
        <dbReference type="ARBA" id="ARBA00022679"/>
    </source>
</evidence>
<keyword evidence="2" id="KW-0808">Transferase</keyword>
<dbReference type="InterPro" id="IPR039135">
    <property type="entry name" value="NAT9-like"/>
</dbReference>
<protein>
    <recommendedName>
        <fullName evidence="4">N-acetyltransferase domain-containing protein</fullName>
    </recommendedName>
</protein>
<dbReference type="GeneID" id="19124011"/>
<dbReference type="InterPro" id="IPR000182">
    <property type="entry name" value="GNAT_dom"/>
</dbReference>
<dbReference type="OrthoDB" id="5043642at2759"/>
<gene>
    <name evidence="5" type="ORF">COCMIDRAFT_41173</name>
</gene>
<evidence type="ECO:0000259" key="4">
    <source>
        <dbReference type="Pfam" id="PF13302"/>
    </source>
</evidence>
<comment type="similarity">
    <text evidence="1">Belongs to the acetyltransferase family. GNAT subfamily.</text>
</comment>
<dbReference type="Proteomes" id="UP000054032">
    <property type="component" value="Unassembled WGS sequence"/>
</dbReference>
<keyword evidence="6" id="KW-1185">Reference proteome</keyword>
<name>W6YSB6_COCMI</name>
<sequence>MKLNENECILTPRMLLVPYCSHHVLTYHQWMQDEELQKLTASEPLKLPEEYSMQESWRQDADKLTFIICTAPERSEWAEKKQVIPGQQDAPECMIGDVNLFLYPYDNDDDEDNVQDEEKQNNEDLVVGELEIMIAEPSARGKGLAHEALQAFMWYISSSLPALLAEYAQQDKQRRTSLRYLRVKIDKDNKRSLALFEKLGFKHSTGPNYFGEMELRANMLDGNVNMENVEKLAYGSS</sequence>
<dbReference type="Pfam" id="PF13302">
    <property type="entry name" value="Acetyltransf_3"/>
    <property type="match status" value="1"/>
</dbReference>
<dbReference type="HOGENOM" id="CLU_073102_0_0_1"/>
<organism evidence="5 6">
    <name type="scientific">Bipolaris oryzae ATCC 44560</name>
    <dbReference type="NCBI Taxonomy" id="930090"/>
    <lineage>
        <taxon>Eukaryota</taxon>
        <taxon>Fungi</taxon>
        <taxon>Dikarya</taxon>
        <taxon>Ascomycota</taxon>
        <taxon>Pezizomycotina</taxon>
        <taxon>Dothideomycetes</taxon>
        <taxon>Pleosporomycetidae</taxon>
        <taxon>Pleosporales</taxon>
        <taxon>Pleosporineae</taxon>
        <taxon>Pleosporaceae</taxon>
        <taxon>Bipolaris</taxon>
    </lineage>
</organism>
<keyword evidence="3" id="KW-0012">Acyltransferase</keyword>
<accession>W6YSB6</accession>
<proteinExistence type="inferred from homology"/>